<dbReference type="InterPro" id="IPR028081">
    <property type="entry name" value="Leu-bd"/>
</dbReference>
<dbReference type="EMBL" id="JAJVCN010000002">
    <property type="protein sequence ID" value="MCE7004972.1"/>
    <property type="molecule type" value="Genomic_DNA"/>
</dbReference>
<dbReference type="InterPro" id="IPR028082">
    <property type="entry name" value="Peripla_BP_I"/>
</dbReference>
<name>A0ABS8ZC17_9PSEU</name>
<dbReference type="Gene3D" id="3.40.50.2300">
    <property type="match status" value="2"/>
</dbReference>
<dbReference type="SUPFAM" id="SSF53822">
    <property type="entry name" value="Periplasmic binding protein-like I"/>
    <property type="match status" value="1"/>
</dbReference>
<gene>
    <name evidence="5" type="ORF">LWC34_19380</name>
</gene>
<keyword evidence="6" id="KW-1185">Reference proteome</keyword>
<keyword evidence="2 3" id="KW-0732">Signal</keyword>
<protein>
    <submittedName>
        <fullName evidence="5">ABC transporter substrate-binding protein</fullName>
    </submittedName>
</protein>
<comment type="similarity">
    <text evidence="1">Belongs to the leucine-binding protein family.</text>
</comment>
<dbReference type="PANTHER" id="PTHR47235">
    <property type="entry name" value="BLR6548 PROTEIN"/>
    <property type="match status" value="1"/>
</dbReference>
<comment type="caution">
    <text evidence="5">The sequence shown here is derived from an EMBL/GenBank/DDBJ whole genome shotgun (WGS) entry which is preliminary data.</text>
</comment>
<dbReference type="RefSeq" id="WP_233726587.1">
    <property type="nucleotide sequence ID" value="NZ_JAJVCN010000002.1"/>
</dbReference>
<sequence>MHRRITLALAAMLVVAMFVVTACGGAGDQGSGGSGGTGGAPPSTTGFDGTTIKLGVLSPLSGPVAVIGLPLTAGNKIWFDALNQRGGVAGKYKVELVQEDTQYRPDVTVQQYNKVKGNVVAFTQILGTAPTLAVLPQLKTDKMLAAPASLDALWVREPNLLPVGGPYQIQVINAIDYYMTEGGGTKDSKICNMIQDDVYGEAGLQGLQYAAGKYGFTIANTQRYKTGTENFTGQIQALAGAGCQMVFLTATPSDAGKIWGTAAQARFMPRWYAQSPAYAAALSKSPITPYLQQTTIIVAEGTEWGDDKVTGMKDLVARTTQFGPSQQPDYYLAFGYNQARAMTAVLEKAVELGNLSRDGIMNAMNQLGKVSFDGLTDDYQYGAAETRNPPRSSTLFSVDPTKPFGLKTVKYNISSEAARTYEFKKTS</sequence>
<proteinExistence type="inferred from homology"/>
<dbReference type="Proteomes" id="UP001521150">
    <property type="component" value="Unassembled WGS sequence"/>
</dbReference>
<evidence type="ECO:0000256" key="1">
    <source>
        <dbReference type="ARBA" id="ARBA00010062"/>
    </source>
</evidence>
<evidence type="ECO:0000313" key="6">
    <source>
        <dbReference type="Proteomes" id="UP001521150"/>
    </source>
</evidence>
<dbReference type="Pfam" id="PF13458">
    <property type="entry name" value="Peripla_BP_6"/>
    <property type="match status" value="1"/>
</dbReference>
<feature type="signal peptide" evidence="3">
    <location>
        <begin position="1"/>
        <end position="22"/>
    </location>
</feature>
<feature type="chain" id="PRO_5046938724" evidence="3">
    <location>
        <begin position="23"/>
        <end position="427"/>
    </location>
</feature>
<dbReference type="PROSITE" id="PS51257">
    <property type="entry name" value="PROKAR_LIPOPROTEIN"/>
    <property type="match status" value="1"/>
</dbReference>
<organism evidence="5 6">
    <name type="scientific">Kibdelosporangium philippinense</name>
    <dbReference type="NCBI Taxonomy" id="211113"/>
    <lineage>
        <taxon>Bacteria</taxon>
        <taxon>Bacillati</taxon>
        <taxon>Actinomycetota</taxon>
        <taxon>Actinomycetes</taxon>
        <taxon>Pseudonocardiales</taxon>
        <taxon>Pseudonocardiaceae</taxon>
        <taxon>Kibdelosporangium</taxon>
    </lineage>
</organism>
<accession>A0ABS8ZC17</accession>
<evidence type="ECO:0000256" key="2">
    <source>
        <dbReference type="ARBA" id="ARBA00022729"/>
    </source>
</evidence>
<evidence type="ECO:0000259" key="4">
    <source>
        <dbReference type="Pfam" id="PF13458"/>
    </source>
</evidence>
<dbReference type="PANTHER" id="PTHR47235:SF1">
    <property type="entry name" value="BLR6548 PROTEIN"/>
    <property type="match status" value="1"/>
</dbReference>
<reference evidence="5 6" key="1">
    <citation type="submission" date="2021-12" db="EMBL/GenBank/DDBJ databases">
        <title>Genome sequence of Kibdelosporangium philippinense ATCC 49844.</title>
        <authorList>
            <person name="Fedorov E.A."/>
            <person name="Omeragic M."/>
            <person name="Shalygina K.F."/>
            <person name="Maclea K.S."/>
        </authorList>
    </citation>
    <scope>NUCLEOTIDE SEQUENCE [LARGE SCALE GENOMIC DNA]</scope>
    <source>
        <strain evidence="5 6">ATCC 49844</strain>
    </source>
</reference>
<evidence type="ECO:0000256" key="3">
    <source>
        <dbReference type="SAM" id="SignalP"/>
    </source>
</evidence>
<feature type="domain" description="Leucine-binding protein" evidence="4">
    <location>
        <begin position="51"/>
        <end position="399"/>
    </location>
</feature>
<evidence type="ECO:0000313" key="5">
    <source>
        <dbReference type="EMBL" id="MCE7004972.1"/>
    </source>
</evidence>